<dbReference type="InterPro" id="IPR012349">
    <property type="entry name" value="Split_barrel_FMN-bd"/>
</dbReference>
<organism evidence="2 3">
    <name type="scientific">Donghicola eburneus</name>
    <dbReference type="NCBI Taxonomy" id="393278"/>
    <lineage>
        <taxon>Bacteria</taxon>
        <taxon>Pseudomonadati</taxon>
        <taxon>Pseudomonadota</taxon>
        <taxon>Alphaproteobacteria</taxon>
        <taxon>Rhodobacterales</taxon>
        <taxon>Roseobacteraceae</taxon>
        <taxon>Donghicola</taxon>
    </lineage>
</organism>
<dbReference type="Pfam" id="PF01613">
    <property type="entry name" value="Flavin_Reduct"/>
    <property type="match status" value="1"/>
</dbReference>
<dbReference type="GO" id="GO:0010181">
    <property type="term" value="F:FMN binding"/>
    <property type="evidence" value="ECO:0007669"/>
    <property type="project" value="InterPro"/>
</dbReference>
<feature type="domain" description="Flavin reductase like" evidence="1">
    <location>
        <begin position="18"/>
        <end position="173"/>
    </location>
</feature>
<accession>A0A1M4MX53</accession>
<dbReference type="PANTHER" id="PTHR43812">
    <property type="entry name" value="BLR2425 PROTEIN"/>
    <property type="match status" value="1"/>
</dbReference>
<evidence type="ECO:0000313" key="2">
    <source>
        <dbReference type="EMBL" id="SCM67123.1"/>
    </source>
</evidence>
<reference evidence="2" key="1">
    <citation type="submission" date="2016-09" db="EMBL/GenBank/DDBJ databases">
        <authorList>
            <person name="Capua I."/>
            <person name="De Benedictis P."/>
            <person name="Joannis T."/>
            <person name="Lombin L.H."/>
            <person name="Cattoli G."/>
        </authorList>
    </citation>
    <scope>NUCLEOTIDE SEQUENCE [LARGE SCALE GENOMIC DNA]</scope>
    <source>
        <strain evidence="2">KarMa</strain>
    </source>
</reference>
<proteinExistence type="predicted"/>
<name>A0A1M4MX53_9RHOB</name>
<dbReference type="GO" id="GO:0016646">
    <property type="term" value="F:oxidoreductase activity, acting on the CH-NH group of donors, NAD or NADP as acceptor"/>
    <property type="evidence" value="ECO:0007669"/>
    <property type="project" value="UniProtKB-ARBA"/>
</dbReference>
<dbReference type="AlphaFoldDB" id="A0A1M4MX53"/>
<gene>
    <name evidence="2" type="ORF">KARMA_1310</name>
</gene>
<sequence length="201" mass="22080">MFYRPSEGHGLPHNPFNAIVTPRPIGWISTRDADGRDNLAPYSFFNAVAYVPPQVMFASTSAKADRGDTKDSVSNIRDTGVFCVNIVEYAARDVMNASSATVDRDVDEFELAGIDKAACDTIAAARVANAPASLECKVTQIIQLEGESNFAVFGEVTGIHMRDDCIVDGRFDVTRYQPLTRLGYRDYGVIKEVFSLTRPDD</sequence>
<keyword evidence="3" id="KW-1185">Reference proteome</keyword>
<dbReference type="EMBL" id="FMJB01000043">
    <property type="protein sequence ID" value="SCM67123.1"/>
    <property type="molecule type" value="Genomic_DNA"/>
</dbReference>
<evidence type="ECO:0000313" key="3">
    <source>
        <dbReference type="Proteomes" id="UP000184085"/>
    </source>
</evidence>
<dbReference type="SUPFAM" id="SSF50475">
    <property type="entry name" value="FMN-binding split barrel"/>
    <property type="match status" value="1"/>
</dbReference>
<protein>
    <submittedName>
        <fullName evidence="2">Flavin reductase</fullName>
    </submittedName>
</protein>
<dbReference type="Proteomes" id="UP000184085">
    <property type="component" value="Unassembled WGS sequence"/>
</dbReference>
<dbReference type="Gene3D" id="2.30.110.10">
    <property type="entry name" value="Electron Transport, Fmn-binding Protein, Chain A"/>
    <property type="match status" value="1"/>
</dbReference>
<dbReference type="SMART" id="SM00903">
    <property type="entry name" value="Flavin_Reduct"/>
    <property type="match status" value="1"/>
</dbReference>
<dbReference type="RefSeq" id="WP_072705748.1">
    <property type="nucleotide sequence ID" value="NZ_FMJB01000043.1"/>
</dbReference>
<dbReference type="PANTHER" id="PTHR43812:SF2">
    <property type="entry name" value="FLAVIN REDUCTASE LIKE DOMAIN-CONTAINING PROTEIN"/>
    <property type="match status" value="1"/>
</dbReference>
<dbReference type="InterPro" id="IPR002563">
    <property type="entry name" value="Flavin_Rdtase-like_dom"/>
</dbReference>
<evidence type="ECO:0000259" key="1">
    <source>
        <dbReference type="SMART" id="SM00903"/>
    </source>
</evidence>